<dbReference type="SUPFAM" id="SSF51735">
    <property type="entry name" value="NAD(P)-binding Rossmann-fold domains"/>
    <property type="match status" value="1"/>
</dbReference>
<evidence type="ECO:0000256" key="2">
    <source>
        <dbReference type="ARBA" id="ARBA00023002"/>
    </source>
</evidence>
<sequence length="269" mass="29024">MTPSPRSDLMKLAGRTALVTGASMGIGRAAALALAGAGADVAVNYRSHTDLAEQVAAEVRQMGRRALLLQADVSDQAAVEAMVARAAQEFGRLDIFVSNAVHSDRQRFTEADMAGFRRTLDVSMWGAFYGVRASAQQMIQQGKGGCIVVVSSPHAVVPFPTAMAYNMAKAAIDHMARTAAVELLRHRIRVNIVHPGWIDTPGERKFFSDEDIQKAAPGLPWGRLGRPDEIAKGIVFLASDDADYMTGSTLTMDGGIQLPWWSRRDEGTI</sequence>
<dbReference type="Gene3D" id="3.40.50.720">
    <property type="entry name" value="NAD(P)-binding Rossmann-like Domain"/>
    <property type="match status" value="1"/>
</dbReference>
<reference evidence="3 4" key="1">
    <citation type="journal article" date="2016" name="Nat. Commun.">
        <title>Thousands of microbial genomes shed light on interconnected biogeochemical processes in an aquifer system.</title>
        <authorList>
            <person name="Anantharaman K."/>
            <person name="Brown C.T."/>
            <person name="Hug L.A."/>
            <person name="Sharon I."/>
            <person name="Castelle C.J."/>
            <person name="Probst A.J."/>
            <person name="Thomas B.C."/>
            <person name="Singh A."/>
            <person name="Wilkins M.J."/>
            <person name="Karaoz U."/>
            <person name="Brodie E.L."/>
            <person name="Williams K.H."/>
            <person name="Hubbard S.S."/>
            <person name="Banfield J.F."/>
        </authorList>
    </citation>
    <scope>NUCLEOTIDE SEQUENCE [LARGE SCALE GENOMIC DNA]</scope>
    <source>
        <strain evidence="4">RIFCSPLOWO2_12_FULL_64_10</strain>
    </source>
</reference>
<proteinExistence type="inferred from homology"/>
<accession>A0A1F6CB24</accession>
<dbReference type="PANTHER" id="PTHR43639:SF1">
    <property type="entry name" value="SHORT-CHAIN DEHYDROGENASE_REDUCTASE FAMILY PROTEIN"/>
    <property type="match status" value="1"/>
</dbReference>
<dbReference type="InterPro" id="IPR020904">
    <property type="entry name" value="Sc_DH/Rdtase_CS"/>
</dbReference>
<dbReference type="InterPro" id="IPR002347">
    <property type="entry name" value="SDR_fam"/>
</dbReference>
<keyword evidence="2" id="KW-0560">Oxidoreductase</keyword>
<dbReference type="NCBIfam" id="NF005559">
    <property type="entry name" value="PRK07231.1"/>
    <property type="match status" value="1"/>
</dbReference>
<dbReference type="InterPro" id="IPR036291">
    <property type="entry name" value="NAD(P)-bd_dom_sf"/>
</dbReference>
<dbReference type="EMBL" id="MFKF01000320">
    <property type="protein sequence ID" value="OGG46386.1"/>
    <property type="molecule type" value="Genomic_DNA"/>
</dbReference>
<dbReference type="PROSITE" id="PS00061">
    <property type="entry name" value="ADH_SHORT"/>
    <property type="match status" value="1"/>
</dbReference>
<dbReference type="FunFam" id="3.40.50.720:FF:000084">
    <property type="entry name" value="Short-chain dehydrogenase reductase"/>
    <property type="match status" value="1"/>
</dbReference>
<gene>
    <name evidence="3" type="ORF">A3F84_02020</name>
</gene>
<organism evidence="3 4">
    <name type="scientific">Handelsmanbacteria sp. (strain RIFCSPLOWO2_12_FULL_64_10)</name>
    <dbReference type="NCBI Taxonomy" id="1817868"/>
    <lineage>
        <taxon>Bacteria</taxon>
        <taxon>Candidatus Handelsmaniibacteriota</taxon>
    </lineage>
</organism>
<dbReference type="PANTHER" id="PTHR43639">
    <property type="entry name" value="OXIDOREDUCTASE, SHORT-CHAIN DEHYDROGENASE/REDUCTASE FAMILY (AFU_ORTHOLOGUE AFUA_5G02870)"/>
    <property type="match status" value="1"/>
</dbReference>
<comment type="caution">
    <text evidence="3">The sequence shown here is derived from an EMBL/GenBank/DDBJ whole genome shotgun (WGS) entry which is preliminary data.</text>
</comment>
<evidence type="ECO:0000256" key="1">
    <source>
        <dbReference type="ARBA" id="ARBA00006484"/>
    </source>
</evidence>
<evidence type="ECO:0000313" key="3">
    <source>
        <dbReference type="EMBL" id="OGG46386.1"/>
    </source>
</evidence>
<protein>
    <submittedName>
        <fullName evidence="3">Oxidoreductase</fullName>
    </submittedName>
</protein>
<dbReference type="AlphaFoldDB" id="A0A1F6CB24"/>
<dbReference type="Pfam" id="PF13561">
    <property type="entry name" value="adh_short_C2"/>
    <property type="match status" value="1"/>
</dbReference>
<evidence type="ECO:0000313" key="4">
    <source>
        <dbReference type="Proteomes" id="UP000178606"/>
    </source>
</evidence>
<dbReference type="PRINTS" id="PR00081">
    <property type="entry name" value="GDHRDH"/>
</dbReference>
<dbReference type="Proteomes" id="UP000178606">
    <property type="component" value="Unassembled WGS sequence"/>
</dbReference>
<comment type="similarity">
    <text evidence="1">Belongs to the short-chain dehydrogenases/reductases (SDR) family.</text>
</comment>
<name>A0A1F6CB24_HANXR</name>
<dbReference type="GO" id="GO:0016491">
    <property type="term" value="F:oxidoreductase activity"/>
    <property type="evidence" value="ECO:0007669"/>
    <property type="project" value="UniProtKB-KW"/>
</dbReference>